<feature type="region of interest" description="Disordered" evidence="1">
    <location>
        <begin position="106"/>
        <end position="171"/>
    </location>
</feature>
<organism evidence="2 3">
    <name type="scientific">Elaeis guineensis var. tenera</name>
    <name type="common">Oil palm</name>
    <dbReference type="NCBI Taxonomy" id="51953"/>
    <lineage>
        <taxon>Eukaryota</taxon>
        <taxon>Viridiplantae</taxon>
        <taxon>Streptophyta</taxon>
        <taxon>Embryophyta</taxon>
        <taxon>Tracheophyta</taxon>
        <taxon>Spermatophyta</taxon>
        <taxon>Magnoliopsida</taxon>
        <taxon>Liliopsida</taxon>
        <taxon>Arecaceae</taxon>
        <taxon>Arecoideae</taxon>
        <taxon>Cocoseae</taxon>
        <taxon>Elaeidinae</taxon>
        <taxon>Elaeis</taxon>
    </lineage>
</organism>
<dbReference type="Proteomes" id="UP000504607">
    <property type="component" value="Chromosome 11"/>
</dbReference>
<dbReference type="GeneID" id="105054066"/>
<dbReference type="AlphaFoldDB" id="A0A6I9RX46"/>
<keyword evidence="2" id="KW-1185">Reference proteome</keyword>
<gene>
    <name evidence="3" type="primary">LOC105054066</name>
</gene>
<feature type="compositionally biased region" description="Acidic residues" evidence="1">
    <location>
        <begin position="130"/>
        <end position="171"/>
    </location>
</feature>
<reference evidence="3" key="1">
    <citation type="submission" date="2025-08" db="UniProtKB">
        <authorList>
            <consortium name="RefSeq"/>
        </authorList>
    </citation>
    <scope>IDENTIFICATION</scope>
</reference>
<dbReference type="RefSeq" id="XP_010933761.1">
    <property type="nucleotide sequence ID" value="XM_010935459.2"/>
</dbReference>
<evidence type="ECO:0000313" key="2">
    <source>
        <dbReference type="Proteomes" id="UP000504607"/>
    </source>
</evidence>
<sequence>MESGASLATRNPCLLASPRVKVGPGTVRFPGFRRRMRGARLVATGAFGRGSVSVESKLSCEVGEGGVGAIACGDHWRKNVYGFGDFGVTTSAARAFKKKFPNIRDFIGEDHEDGDDEEGEGGHGGSRGSDDDDDEEDTSTDEEDTSTDEEDTTEDEDEDEDDEEDEGECDD</sequence>
<evidence type="ECO:0000256" key="1">
    <source>
        <dbReference type="SAM" id="MobiDB-lite"/>
    </source>
</evidence>
<proteinExistence type="predicted"/>
<feature type="compositionally biased region" description="Acidic residues" evidence="1">
    <location>
        <begin position="110"/>
        <end position="119"/>
    </location>
</feature>
<name>A0A6I9RX46_ELAGV</name>
<accession>A0A6I9RX46</accession>
<dbReference type="InParanoid" id="A0A6I9RX46"/>
<dbReference type="KEGG" id="egu:105054066"/>
<evidence type="ECO:0000313" key="3">
    <source>
        <dbReference type="RefSeq" id="XP_010933761.1"/>
    </source>
</evidence>
<protein>
    <submittedName>
        <fullName evidence="3">Coenzyme A biosynthesis protein 3</fullName>
    </submittedName>
</protein>
<dbReference type="OrthoDB" id="782117at2759"/>